<keyword evidence="2" id="KW-0808">Transferase</keyword>
<evidence type="ECO:0008006" key="4">
    <source>
        <dbReference type="Google" id="ProtNLM"/>
    </source>
</evidence>
<dbReference type="GO" id="GO:0032259">
    <property type="term" value="P:methylation"/>
    <property type="evidence" value="ECO:0007669"/>
    <property type="project" value="UniProtKB-KW"/>
</dbReference>
<organism evidence="3">
    <name type="scientific">marine sediment metagenome</name>
    <dbReference type="NCBI Taxonomy" id="412755"/>
    <lineage>
        <taxon>unclassified sequences</taxon>
        <taxon>metagenomes</taxon>
        <taxon>ecological metagenomes</taxon>
    </lineage>
</organism>
<evidence type="ECO:0000256" key="2">
    <source>
        <dbReference type="ARBA" id="ARBA00022679"/>
    </source>
</evidence>
<accession>A0A0F9U005</accession>
<evidence type="ECO:0000313" key="3">
    <source>
        <dbReference type="EMBL" id="KKN80622.1"/>
    </source>
</evidence>
<name>A0A0F9U005_9ZZZZ</name>
<keyword evidence="1" id="KW-0489">Methyltransferase</keyword>
<reference evidence="3" key="1">
    <citation type="journal article" date="2015" name="Nature">
        <title>Complex archaea that bridge the gap between prokaryotes and eukaryotes.</title>
        <authorList>
            <person name="Spang A."/>
            <person name="Saw J.H."/>
            <person name="Jorgensen S.L."/>
            <person name="Zaremba-Niedzwiedzka K."/>
            <person name="Martijn J."/>
            <person name="Lind A.E."/>
            <person name="van Eijk R."/>
            <person name="Schleper C."/>
            <person name="Guy L."/>
            <person name="Ettema T.J."/>
        </authorList>
    </citation>
    <scope>NUCLEOTIDE SEQUENCE</scope>
</reference>
<dbReference type="Gene3D" id="3.40.50.150">
    <property type="entry name" value="Vaccinia Virus protein VP39"/>
    <property type="match status" value="1"/>
</dbReference>
<comment type="caution">
    <text evidence="3">The sequence shown here is derived from an EMBL/GenBank/DDBJ whole genome shotgun (WGS) entry which is preliminary data.</text>
</comment>
<dbReference type="Pfam" id="PF00145">
    <property type="entry name" value="DNA_methylase"/>
    <property type="match status" value="1"/>
</dbReference>
<dbReference type="InterPro" id="IPR029063">
    <property type="entry name" value="SAM-dependent_MTases_sf"/>
</dbReference>
<protein>
    <recommendedName>
        <fullName evidence="4">DNA (cytosine-5-)-methyltransferase</fullName>
    </recommendedName>
</protein>
<gene>
    <name evidence="3" type="ORF">LCGC14_0327140</name>
</gene>
<sequence length="248" mass="26790">MTDLVLSLFPGIGLLDMAFEEEGFCVVRGPDLLWGGDIKSFHPPAGVFDGVIGGPPCQAHSRLRYIVEHNGYKIAEDLIPEFERCVAEAQPEWFLMEMVPDGPVARVDGYEVDAQLLRDVWAGGLTQRLRRFSFGTRDGMRLALDTLALHPQGEVSALAAGGMRERPVAVGGSGKRKDRGRLNNRGYLSARTLADHSRLQGLPDGFLDDAPFTVAGKINAIGNGVPLPMGRAVAKAVRRAISTDARAA</sequence>
<proteinExistence type="predicted"/>
<dbReference type="SUPFAM" id="SSF53335">
    <property type="entry name" value="S-adenosyl-L-methionine-dependent methyltransferases"/>
    <property type="match status" value="1"/>
</dbReference>
<dbReference type="AlphaFoldDB" id="A0A0F9U005"/>
<dbReference type="GO" id="GO:0008168">
    <property type="term" value="F:methyltransferase activity"/>
    <property type="evidence" value="ECO:0007669"/>
    <property type="project" value="UniProtKB-KW"/>
</dbReference>
<evidence type="ECO:0000256" key="1">
    <source>
        <dbReference type="ARBA" id="ARBA00022603"/>
    </source>
</evidence>
<dbReference type="InterPro" id="IPR001525">
    <property type="entry name" value="C5_MeTfrase"/>
</dbReference>
<dbReference type="EMBL" id="LAZR01000227">
    <property type="protein sequence ID" value="KKN80622.1"/>
    <property type="molecule type" value="Genomic_DNA"/>
</dbReference>